<keyword evidence="2" id="KW-1185">Reference proteome</keyword>
<reference evidence="2" key="2">
    <citation type="submission" date="2015-01" db="EMBL/GenBank/DDBJ databases">
        <title>Evolutionary Origins and Diversification of the Mycorrhizal Mutualists.</title>
        <authorList>
            <consortium name="DOE Joint Genome Institute"/>
            <consortium name="Mycorrhizal Genomics Consortium"/>
            <person name="Kohler A."/>
            <person name="Kuo A."/>
            <person name="Nagy L.G."/>
            <person name="Floudas D."/>
            <person name="Copeland A."/>
            <person name="Barry K.W."/>
            <person name="Cichocki N."/>
            <person name="Veneault-Fourrey C."/>
            <person name="LaButti K."/>
            <person name="Lindquist E.A."/>
            <person name="Lipzen A."/>
            <person name="Lundell T."/>
            <person name="Morin E."/>
            <person name="Murat C."/>
            <person name="Riley R."/>
            <person name="Ohm R."/>
            <person name="Sun H."/>
            <person name="Tunlid A."/>
            <person name="Henrissat B."/>
            <person name="Grigoriev I.V."/>
            <person name="Hibbett D.S."/>
            <person name="Martin F."/>
        </authorList>
    </citation>
    <scope>NUCLEOTIDE SEQUENCE [LARGE SCALE GENOMIC DNA]</scope>
    <source>
        <strain evidence="2">MAFF 305830</strain>
    </source>
</reference>
<evidence type="ECO:0000313" key="1">
    <source>
        <dbReference type="EMBL" id="KIM34552.1"/>
    </source>
</evidence>
<sequence>MAMVGAFARERCKRGESDAIASTLDSNLNQMDGWAQFAGILTGRKACERLSRWQSNGFTPGAKFLM</sequence>
<dbReference type="Proteomes" id="UP000054097">
    <property type="component" value="Unassembled WGS sequence"/>
</dbReference>
<organism evidence="1 2">
    <name type="scientific">Serendipita vermifera MAFF 305830</name>
    <dbReference type="NCBI Taxonomy" id="933852"/>
    <lineage>
        <taxon>Eukaryota</taxon>
        <taxon>Fungi</taxon>
        <taxon>Dikarya</taxon>
        <taxon>Basidiomycota</taxon>
        <taxon>Agaricomycotina</taxon>
        <taxon>Agaricomycetes</taxon>
        <taxon>Sebacinales</taxon>
        <taxon>Serendipitaceae</taxon>
        <taxon>Serendipita</taxon>
    </lineage>
</organism>
<name>A0A0C2Y0C5_SERVB</name>
<dbReference type="AlphaFoldDB" id="A0A0C2Y0C5"/>
<protein>
    <submittedName>
        <fullName evidence="1">Uncharacterized protein</fullName>
    </submittedName>
</protein>
<accession>A0A0C2Y0C5</accession>
<proteinExistence type="predicted"/>
<dbReference type="EMBL" id="KN824277">
    <property type="protein sequence ID" value="KIM34552.1"/>
    <property type="molecule type" value="Genomic_DNA"/>
</dbReference>
<dbReference type="HOGENOM" id="CLU_2832777_0_0_1"/>
<evidence type="ECO:0000313" key="2">
    <source>
        <dbReference type="Proteomes" id="UP000054097"/>
    </source>
</evidence>
<gene>
    <name evidence="1" type="ORF">M408DRAFT_325922</name>
</gene>
<reference evidence="1 2" key="1">
    <citation type="submission" date="2014-04" db="EMBL/GenBank/DDBJ databases">
        <authorList>
            <consortium name="DOE Joint Genome Institute"/>
            <person name="Kuo A."/>
            <person name="Zuccaro A."/>
            <person name="Kohler A."/>
            <person name="Nagy L.G."/>
            <person name="Floudas D."/>
            <person name="Copeland A."/>
            <person name="Barry K.W."/>
            <person name="Cichocki N."/>
            <person name="Veneault-Fourrey C."/>
            <person name="LaButti K."/>
            <person name="Lindquist E.A."/>
            <person name="Lipzen A."/>
            <person name="Lundell T."/>
            <person name="Morin E."/>
            <person name="Murat C."/>
            <person name="Sun H."/>
            <person name="Tunlid A."/>
            <person name="Henrissat B."/>
            <person name="Grigoriev I.V."/>
            <person name="Hibbett D.S."/>
            <person name="Martin F."/>
            <person name="Nordberg H.P."/>
            <person name="Cantor M.N."/>
            <person name="Hua S.X."/>
        </authorList>
    </citation>
    <scope>NUCLEOTIDE SEQUENCE [LARGE SCALE GENOMIC DNA]</scope>
    <source>
        <strain evidence="1 2">MAFF 305830</strain>
    </source>
</reference>